<feature type="domain" description="DUF7041" evidence="1">
    <location>
        <begin position="81"/>
        <end position="149"/>
    </location>
</feature>
<reference evidence="2" key="2">
    <citation type="submission" date="2021-09" db="EMBL/GenBank/DDBJ databases">
        <authorList>
            <person name="Jia N."/>
            <person name="Wang J."/>
            <person name="Shi W."/>
            <person name="Du L."/>
            <person name="Sun Y."/>
            <person name="Zhan W."/>
            <person name="Jiang J."/>
            <person name="Wang Q."/>
            <person name="Zhang B."/>
            <person name="Ji P."/>
            <person name="Sakyi L.B."/>
            <person name="Cui X."/>
            <person name="Yuan T."/>
            <person name="Jiang B."/>
            <person name="Yang W."/>
            <person name="Lam T.T.-Y."/>
            <person name="Chang Q."/>
            <person name="Ding S."/>
            <person name="Wang X."/>
            <person name="Zhu J."/>
            <person name="Ruan X."/>
            <person name="Zhao L."/>
            <person name="Wei J."/>
            <person name="Que T."/>
            <person name="Du C."/>
            <person name="Cheng J."/>
            <person name="Dai P."/>
            <person name="Han X."/>
            <person name="Huang E."/>
            <person name="Gao Y."/>
            <person name="Liu J."/>
            <person name="Shao H."/>
            <person name="Ye R."/>
            <person name="Li L."/>
            <person name="Wei W."/>
            <person name="Wang X."/>
            <person name="Wang C."/>
            <person name="Huo Q."/>
            <person name="Li W."/>
            <person name="Guo W."/>
            <person name="Chen H."/>
            <person name="Chen S."/>
            <person name="Zhou L."/>
            <person name="Zhou L."/>
            <person name="Ni X."/>
            <person name="Tian J."/>
            <person name="Zhou Y."/>
            <person name="Sheng Y."/>
            <person name="Liu T."/>
            <person name="Pan Y."/>
            <person name="Xia L."/>
            <person name="Li J."/>
            <person name="Zhao F."/>
            <person name="Cao W."/>
        </authorList>
    </citation>
    <scope>NUCLEOTIDE SEQUENCE</scope>
    <source>
        <strain evidence="2">Rmic-2018</strain>
        <tissue evidence="2">Larvae</tissue>
    </source>
</reference>
<protein>
    <recommendedName>
        <fullName evidence="1">DUF7041 domain-containing protein</fullName>
    </recommendedName>
</protein>
<keyword evidence="3" id="KW-1185">Reference proteome</keyword>
<gene>
    <name evidence="2" type="ORF">HPB51_026353</name>
</gene>
<dbReference type="AlphaFoldDB" id="A0A9J6D3B6"/>
<evidence type="ECO:0000313" key="3">
    <source>
        <dbReference type="Proteomes" id="UP000821866"/>
    </source>
</evidence>
<dbReference type="Pfam" id="PF23055">
    <property type="entry name" value="DUF7041"/>
    <property type="match status" value="1"/>
</dbReference>
<evidence type="ECO:0000313" key="2">
    <source>
        <dbReference type="EMBL" id="KAH8001094.1"/>
    </source>
</evidence>
<organism evidence="2 3">
    <name type="scientific">Rhipicephalus microplus</name>
    <name type="common">Cattle tick</name>
    <name type="synonym">Boophilus microplus</name>
    <dbReference type="NCBI Taxonomy" id="6941"/>
    <lineage>
        <taxon>Eukaryota</taxon>
        <taxon>Metazoa</taxon>
        <taxon>Ecdysozoa</taxon>
        <taxon>Arthropoda</taxon>
        <taxon>Chelicerata</taxon>
        <taxon>Arachnida</taxon>
        <taxon>Acari</taxon>
        <taxon>Parasitiformes</taxon>
        <taxon>Ixodida</taxon>
        <taxon>Ixodoidea</taxon>
        <taxon>Ixodidae</taxon>
        <taxon>Rhipicephalinae</taxon>
        <taxon>Rhipicephalus</taxon>
        <taxon>Boophilus</taxon>
    </lineage>
</organism>
<dbReference type="Proteomes" id="UP000821866">
    <property type="component" value="Unassembled WGS sequence"/>
</dbReference>
<sequence length="156" mass="17818">MHGGLAYGIGVSRYGAFLQLLFKSNRLRLEFGLKIGVANFISDHGSQRQNWRCDFSGQQLLELCLHNESHHFPQCFAAASQVEVHFRLREITSQQIRYWNLVSCLPRDVADDLADILASPHPSHPYDTLKAAINSRKSESEDSRLQQLITYGYRAR</sequence>
<proteinExistence type="predicted"/>
<reference evidence="2" key="1">
    <citation type="journal article" date="2020" name="Cell">
        <title>Large-Scale Comparative Analyses of Tick Genomes Elucidate Their Genetic Diversity and Vector Capacities.</title>
        <authorList>
            <consortium name="Tick Genome and Microbiome Consortium (TIGMIC)"/>
            <person name="Jia N."/>
            <person name="Wang J."/>
            <person name="Shi W."/>
            <person name="Du L."/>
            <person name="Sun Y."/>
            <person name="Zhan W."/>
            <person name="Jiang J.F."/>
            <person name="Wang Q."/>
            <person name="Zhang B."/>
            <person name="Ji P."/>
            <person name="Bell-Sakyi L."/>
            <person name="Cui X.M."/>
            <person name="Yuan T.T."/>
            <person name="Jiang B.G."/>
            <person name="Yang W.F."/>
            <person name="Lam T.T."/>
            <person name="Chang Q.C."/>
            <person name="Ding S.J."/>
            <person name="Wang X.J."/>
            <person name="Zhu J.G."/>
            <person name="Ruan X.D."/>
            <person name="Zhao L."/>
            <person name="Wei J.T."/>
            <person name="Ye R.Z."/>
            <person name="Que T.C."/>
            <person name="Du C.H."/>
            <person name="Zhou Y.H."/>
            <person name="Cheng J.X."/>
            <person name="Dai P.F."/>
            <person name="Guo W.B."/>
            <person name="Han X.H."/>
            <person name="Huang E.J."/>
            <person name="Li L.F."/>
            <person name="Wei W."/>
            <person name="Gao Y.C."/>
            <person name="Liu J.Z."/>
            <person name="Shao H.Z."/>
            <person name="Wang X."/>
            <person name="Wang C.C."/>
            <person name="Yang T.C."/>
            <person name="Huo Q.B."/>
            <person name="Li W."/>
            <person name="Chen H.Y."/>
            <person name="Chen S.E."/>
            <person name="Zhou L.G."/>
            <person name="Ni X.B."/>
            <person name="Tian J.H."/>
            <person name="Sheng Y."/>
            <person name="Liu T."/>
            <person name="Pan Y.S."/>
            <person name="Xia L.Y."/>
            <person name="Li J."/>
            <person name="Zhao F."/>
            <person name="Cao W.C."/>
        </authorList>
    </citation>
    <scope>NUCLEOTIDE SEQUENCE</scope>
    <source>
        <strain evidence="2">Rmic-2018</strain>
    </source>
</reference>
<evidence type="ECO:0000259" key="1">
    <source>
        <dbReference type="Pfam" id="PF23055"/>
    </source>
</evidence>
<dbReference type="EMBL" id="JABSTU010000134">
    <property type="protein sequence ID" value="KAH8001094.1"/>
    <property type="molecule type" value="Genomic_DNA"/>
</dbReference>
<comment type="caution">
    <text evidence="2">The sequence shown here is derived from an EMBL/GenBank/DDBJ whole genome shotgun (WGS) entry which is preliminary data.</text>
</comment>
<accession>A0A9J6D3B6</accession>
<name>A0A9J6D3B6_RHIMP</name>
<dbReference type="InterPro" id="IPR055469">
    <property type="entry name" value="DUF7041"/>
</dbReference>